<dbReference type="eggNOG" id="COG2604">
    <property type="taxonomic scope" value="Bacteria"/>
</dbReference>
<dbReference type="PANTHER" id="PTHR41786:SF1">
    <property type="entry name" value="6-HYDROXYMETHYLPTERIN DIPHOSPHOKINASE MPTE-LIKE DOMAIN-CONTAINING PROTEIN"/>
    <property type="match status" value="1"/>
</dbReference>
<dbReference type="OrthoDB" id="5404763at2"/>
<accession>C8WZ07</accession>
<evidence type="ECO:0000259" key="2">
    <source>
        <dbReference type="Pfam" id="PF20157"/>
    </source>
</evidence>
<dbReference type="AlphaFoldDB" id="C8WZ07"/>
<evidence type="ECO:0000313" key="3">
    <source>
        <dbReference type="EMBL" id="ACV67923.1"/>
    </source>
</evidence>
<keyword evidence="4" id="KW-1185">Reference proteome</keyword>
<dbReference type="RefSeq" id="WP_015751081.1">
    <property type="nucleotide sequence ID" value="NC_013223.1"/>
</dbReference>
<evidence type="ECO:0008006" key="5">
    <source>
        <dbReference type="Google" id="ProtNLM"/>
    </source>
</evidence>
<evidence type="ECO:0000313" key="4">
    <source>
        <dbReference type="Proteomes" id="UP000001052"/>
    </source>
</evidence>
<dbReference type="STRING" id="485915.Dret_0629"/>
<dbReference type="KEGG" id="drt:Dret_0629"/>
<name>C8WZ07_DESRD</name>
<dbReference type="InterPro" id="IPR045376">
    <property type="entry name" value="Maf_N"/>
</dbReference>
<dbReference type="Pfam" id="PF20157">
    <property type="entry name" value="Maf_flag10_N"/>
    <property type="match status" value="1"/>
</dbReference>
<gene>
    <name evidence="3" type="ordered locus">Dret_0629</name>
</gene>
<feature type="domain" description="6-hydroxymethylpterin diphosphokinase MptE-like" evidence="1">
    <location>
        <begin position="282"/>
        <end position="430"/>
    </location>
</feature>
<dbReference type="Pfam" id="PF01973">
    <property type="entry name" value="MptE-like"/>
    <property type="match status" value="1"/>
</dbReference>
<dbReference type="HOGENOM" id="CLU_424369_0_0_7"/>
<dbReference type="EMBL" id="CP001734">
    <property type="protein sequence ID" value="ACV67923.1"/>
    <property type="molecule type" value="Genomic_DNA"/>
</dbReference>
<dbReference type="InterPro" id="IPR002826">
    <property type="entry name" value="MptE-like"/>
</dbReference>
<sequence length="645" mass="75409">MIDVKQNVFFNARYKRNISVLKTKFFDLYSKILNCDSDKLSIYSSNNYVQVFKKNKLIFEGSIEKKLSNLFQDNLKLTALKPAQQSLKGEFLKRNPLFAKYYNQLHCLADEYANTENVFQVAKKDIGLIYVYGVIGGQQIIDLLENFNIRHLVFIERSIDIIEASLYFIDWVGVLDLIEQKNTHLNVVIDNDTQRLFRETLDTALKSNPVFIYSSMHLFQYKCNDFESCYNKLSLESGKLFEMRVVDTELRICKNTAFNMSKPRQVLQKRYFCKKSTKDSSIFAAAIVGSGPSLDESIKYLKDHKNNFTIFSCGSSLLSLYENNVLPDYHVDIERQHNIQPYINYIDKEYLNNVHVLYPIYFKERYEYADLFKSKTYFHVQNNYDLFFANVAEGDLLLSGGLTVTSYALELALQATFNVVYLFGCDLGYFNTQNHHAKGHVHYKYTYKYDAINMQVVPGNFKNHVCSDGVLYHEIETYETILKNYNKSCVLNTSNGAKVCNTFPIPSKYIYTNYYIKNNLYSIKRTNEINDQVFFDLCYLYYALIKDFKSMLFQKIYSFSTFIDLYMDLHSYLQNNLQDNSPALFNIINYTLLQYMHIVFSNAYSIVDEDLTIEFVEKANRILYDFLCDLEPELAELAEAVNEAR</sequence>
<evidence type="ECO:0000259" key="1">
    <source>
        <dbReference type="Pfam" id="PF01973"/>
    </source>
</evidence>
<feature type="domain" description="Glycosyltransferase Maf N-terminal" evidence="2">
    <location>
        <begin position="13"/>
        <end position="234"/>
    </location>
</feature>
<reference evidence="4" key="1">
    <citation type="submission" date="2009-09" db="EMBL/GenBank/DDBJ databases">
        <title>The complete chromosome of Desulfohalobium retbaense DSM 5692.</title>
        <authorList>
            <consortium name="US DOE Joint Genome Institute (JGI-PGF)"/>
            <person name="Lucas S."/>
            <person name="Copeland A."/>
            <person name="Lapidus A."/>
            <person name="Glavina del Rio T."/>
            <person name="Dalin E."/>
            <person name="Tice H."/>
            <person name="Bruce D."/>
            <person name="Goodwin L."/>
            <person name="Pitluck S."/>
            <person name="Kyrpides N."/>
            <person name="Mavromatis K."/>
            <person name="Ivanova N."/>
            <person name="Mikhailova N."/>
            <person name="Munk A.C."/>
            <person name="Brettin T."/>
            <person name="Detter J.C."/>
            <person name="Han C."/>
            <person name="Tapia R."/>
            <person name="Larimer F."/>
            <person name="Land M."/>
            <person name="Hauser L."/>
            <person name="Markowitz V."/>
            <person name="Cheng J.-F."/>
            <person name="Hugenholtz P."/>
            <person name="Woyke T."/>
            <person name="Wu D."/>
            <person name="Spring S."/>
            <person name="Klenk H.-P."/>
            <person name="Eisen J.A."/>
        </authorList>
    </citation>
    <scope>NUCLEOTIDE SEQUENCE [LARGE SCALE GENOMIC DNA]</scope>
    <source>
        <strain evidence="4">DSM 5692</strain>
    </source>
</reference>
<protein>
    <recommendedName>
        <fullName evidence="5">Motility associated factor glycosyltransferase family protein</fullName>
    </recommendedName>
</protein>
<organism evidence="3 4">
    <name type="scientific">Desulfohalobium retbaense (strain ATCC 49708 / DSM 5692 / JCM 16813 / HR100)</name>
    <dbReference type="NCBI Taxonomy" id="485915"/>
    <lineage>
        <taxon>Bacteria</taxon>
        <taxon>Pseudomonadati</taxon>
        <taxon>Thermodesulfobacteriota</taxon>
        <taxon>Desulfovibrionia</taxon>
        <taxon>Desulfovibrionales</taxon>
        <taxon>Desulfohalobiaceae</taxon>
        <taxon>Desulfohalobium</taxon>
    </lineage>
</organism>
<proteinExistence type="predicted"/>
<dbReference type="PANTHER" id="PTHR41786">
    <property type="entry name" value="MOTILITY ACCESSORY FACTOR MAF"/>
    <property type="match status" value="1"/>
</dbReference>
<dbReference type="Proteomes" id="UP000001052">
    <property type="component" value="Chromosome"/>
</dbReference>
<reference evidence="3 4" key="2">
    <citation type="journal article" date="2010" name="Stand. Genomic Sci.">
        <title>Complete genome sequence of Desulfohalobium retbaense type strain (HR(100)).</title>
        <authorList>
            <person name="Spring S."/>
            <person name="Nolan M."/>
            <person name="Lapidus A."/>
            <person name="Glavina Del Rio T."/>
            <person name="Copeland A."/>
            <person name="Tice H."/>
            <person name="Cheng J.F."/>
            <person name="Lucas S."/>
            <person name="Land M."/>
            <person name="Chen F."/>
            <person name="Bruce D."/>
            <person name="Goodwin L."/>
            <person name="Pitluck S."/>
            <person name="Ivanova N."/>
            <person name="Mavromatis K."/>
            <person name="Mikhailova N."/>
            <person name="Pati A."/>
            <person name="Chen A."/>
            <person name="Palaniappan K."/>
            <person name="Hauser L."/>
            <person name="Chang Y.J."/>
            <person name="Jeffries C.D."/>
            <person name="Munk C."/>
            <person name="Kiss H."/>
            <person name="Chain P."/>
            <person name="Han C."/>
            <person name="Brettin T."/>
            <person name="Detter J.C."/>
            <person name="Schuler E."/>
            <person name="Goker M."/>
            <person name="Rohde M."/>
            <person name="Bristow J."/>
            <person name="Eisen J.A."/>
            <person name="Markowitz V."/>
            <person name="Hugenholtz P."/>
            <person name="Kyrpides N.C."/>
            <person name="Klenk H.P."/>
        </authorList>
    </citation>
    <scope>NUCLEOTIDE SEQUENCE [LARGE SCALE GENOMIC DNA]</scope>
    <source>
        <strain evidence="3 4">DSM 5692</strain>
    </source>
</reference>